<organism evidence="2 3">
    <name type="scientific">Herbaspirillum rhizosphaerae</name>
    <dbReference type="NCBI Taxonomy" id="346179"/>
    <lineage>
        <taxon>Bacteria</taxon>
        <taxon>Pseudomonadati</taxon>
        <taxon>Pseudomonadota</taxon>
        <taxon>Betaproteobacteria</taxon>
        <taxon>Burkholderiales</taxon>
        <taxon>Oxalobacteraceae</taxon>
        <taxon>Herbaspirillum</taxon>
    </lineage>
</organism>
<dbReference type="Proteomes" id="UP001629214">
    <property type="component" value="Unassembled WGS sequence"/>
</dbReference>
<dbReference type="EMBL" id="JAQQFR010000012">
    <property type="protein sequence ID" value="MFL9880276.1"/>
    <property type="molecule type" value="Genomic_DNA"/>
</dbReference>
<sequence length="312" mass="33671">MLEVSINGRTTELVGQFTKRQDGLFATAGELRSLGIKVPGKEDELVPISGVTSKIDLNQTALKIDMEVPMNFLNTTDIATSGKSADNVPLTENARGVLLNYDLLATTSEGVHSLGGYFDGRYFSGSSVFSSTGLAYFAGSPAKSARLDTTYTYSNPRELIRYRVGDFITSGLSWTRPVRFGGAQFGTDFSLRPDLIKYPTPSLGGEAVVPSTVDLFVNGVRQLSQPVPPGRLKSGRHRSPPVQARSRSRSPMSWDARLSVPYRFTLPTGCSQRTCLPTLPKAASYAATTDCAATIMASSPLRGLRATDSLKR</sequence>
<reference evidence="2 3" key="1">
    <citation type="journal article" date="2024" name="Chem. Sci.">
        <title>Discovery of megapolipeptins by genome mining of a Burkholderiales bacteria collection.</title>
        <authorList>
            <person name="Paulo B.S."/>
            <person name="Recchia M.J.J."/>
            <person name="Lee S."/>
            <person name="Fergusson C.H."/>
            <person name="Romanowski S.B."/>
            <person name="Hernandez A."/>
            <person name="Krull N."/>
            <person name="Liu D.Y."/>
            <person name="Cavanagh H."/>
            <person name="Bos A."/>
            <person name="Gray C.A."/>
            <person name="Murphy B.T."/>
            <person name="Linington R.G."/>
            <person name="Eustaquio A.S."/>
        </authorList>
    </citation>
    <scope>NUCLEOTIDE SEQUENCE [LARGE SCALE GENOMIC DNA]</scope>
    <source>
        <strain evidence="2 3">RL21-008-BIB-B</strain>
    </source>
</reference>
<gene>
    <name evidence="2" type="ORF">PQR63_17880</name>
</gene>
<dbReference type="InterPro" id="IPR000015">
    <property type="entry name" value="Fimb_usher"/>
</dbReference>
<proteinExistence type="predicted"/>
<protein>
    <submittedName>
        <fullName evidence="2">Uncharacterized protein</fullName>
    </submittedName>
</protein>
<dbReference type="RefSeq" id="WP_408169329.1">
    <property type="nucleotide sequence ID" value="NZ_JAQQFR010000012.1"/>
</dbReference>
<name>A0ABW8ZDN6_9BURK</name>
<evidence type="ECO:0000313" key="3">
    <source>
        <dbReference type="Proteomes" id="UP001629214"/>
    </source>
</evidence>
<keyword evidence="3" id="KW-1185">Reference proteome</keyword>
<dbReference type="PANTHER" id="PTHR30451:SF5">
    <property type="entry name" value="SLR0019 PROTEIN"/>
    <property type="match status" value="1"/>
</dbReference>
<feature type="region of interest" description="Disordered" evidence="1">
    <location>
        <begin position="226"/>
        <end position="252"/>
    </location>
</feature>
<evidence type="ECO:0000313" key="2">
    <source>
        <dbReference type="EMBL" id="MFL9880276.1"/>
    </source>
</evidence>
<comment type="caution">
    <text evidence="2">The sequence shown here is derived from an EMBL/GenBank/DDBJ whole genome shotgun (WGS) entry which is preliminary data.</text>
</comment>
<accession>A0ABW8ZDN6</accession>
<dbReference type="PANTHER" id="PTHR30451">
    <property type="entry name" value="OUTER MEMBRANE USHER PROTEIN"/>
    <property type="match status" value="1"/>
</dbReference>
<evidence type="ECO:0000256" key="1">
    <source>
        <dbReference type="SAM" id="MobiDB-lite"/>
    </source>
</evidence>